<evidence type="ECO:0000256" key="15">
    <source>
        <dbReference type="SAM" id="Phobius"/>
    </source>
</evidence>
<dbReference type="GO" id="GO:0008360">
    <property type="term" value="P:regulation of cell shape"/>
    <property type="evidence" value="ECO:0007669"/>
    <property type="project" value="UniProtKB-KW"/>
</dbReference>
<dbReference type="RefSeq" id="WP_236095968.1">
    <property type="nucleotide sequence ID" value="NZ_JTHE03000106.1"/>
</dbReference>
<dbReference type="PANTHER" id="PTHR30627:SF2">
    <property type="entry name" value="PEPTIDOGLYCAN D,D-TRANSPEPTIDASE MRDA"/>
    <property type="match status" value="1"/>
</dbReference>
<dbReference type="Gene3D" id="3.90.1310.10">
    <property type="entry name" value="Penicillin-binding protein 2a (Domain 2)"/>
    <property type="match status" value="1"/>
</dbReference>
<evidence type="ECO:0000313" key="19">
    <source>
        <dbReference type="Proteomes" id="UP000031561"/>
    </source>
</evidence>
<keyword evidence="18" id="KW-0121">Carboxypeptidase</keyword>
<dbReference type="EMBL" id="JTHE03000106">
    <property type="protein sequence ID" value="MCM1984915.1"/>
    <property type="molecule type" value="Genomic_DNA"/>
</dbReference>
<comment type="similarity">
    <text evidence="3">Belongs to the transpeptidase family.</text>
</comment>
<evidence type="ECO:0000256" key="4">
    <source>
        <dbReference type="ARBA" id="ARBA00022475"/>
    </source>
</evidence>
<dbReference type="Gene3D" id="3.30.1390.30">
    <property type="entry name" value="Penicillin-binding protein 2a, domain 3"/>
    <property type="match status" value="1"/>
</dbReference>
<dbReference type="GO" id="GO:0009002">
    <property type="term" value="F:serine-type D-Ala-D-Ala carboxypeptidase activity"/>
    <property type="evidence" value="ECO:0007669"/>
    <property type="project" value="UniProtKB-EC"/>
</dbReference>
<gene>
    <name evidence="18" type="primary">mrdA</name>
    <name evidence="18" type="ORF">QQ91_0019000</name>
</gene>
<evidence type="ECO:0000256" key="9">
    <source>
        <dbReference type="ARBA" id="ARBA00022960"/>
    </source>
</evidence>
<feature type="region of interest" description="Disordered" evidence="14">
    <location>
        <begin position="533"/>
        <end position="558"/>
    </location>
</feature>
<evidence type="ECO:0000256" key="7">
    <source>
        <dbReference type="ARBA" id="ARBA00022692"/>
    </source>
</evidence>
<protein>
    <submittedName>
        <fullName evidence="18">Penicillin-binding protein 2</fullName>
        <ecNumber evidence="18">3.4.16.4</ecNumber>
    </submittedName>
</protein>
<accession>A0ABD4T8T6</accession>
<evidence type="ECO:0000256" key="2">
    <source>
        <dbReference type="ARBA" id="ARBA00004236"/>
    </source>
</evidence>
<dbReference type="GO" id="GO:0006508">
    <property type="term" value="P:proteolysis"/>
    <property type="evidence" value="ECO:0007669"/>
    <property type="project" value="UniProtKB-KW"/>
</dbReference>
<dbReference type="NCBIfam" id="TIGR03423">
    <property type="entry name" value="pbp2_mrdA"/>
    <property type="match status" value="1"/>
</dbReference>
<dbReference type="Pfam" id="PF00905">
    <property type="entry name" value="Transpeptidase"/>
    <property type="match status" value="1"/>
</dbReference>
<dbReference type="EC" id="3.4.16.4" evidence="18"/>
<sequence length="614" mass="66119">MPLLPDPPMVLQQQAPQSQKYRIAPDRQLGRENSRTAVVLGFVTLLLFGLILPRLVMLQLIEGSRNQELAEENRIRVIPEAPERGKILDRKGRLLANSEFNYSLFVWPGAAEEPEWPQTLAILSRVLHLTPPDLMAKVRQGDGYSQYLSRVAKNLSFSQVVALAERRNDLVGIHIGKEPVRVYPHGDLAAHVLGYIGEINEQQLDRWNQDLAAANPSEQAYRLGDLVGQLGVEYTHDRTLHGQWGGEQVEVNGSGQVVRILGEKPARAGQSLTLTLDLDVQKAAEKALADKQGAIVALDPRTGAVLAMASKPAFNPNWFSKSMSEAEWKALQGQTFPFVNRATQGFPPASTFKVITAIAGLESGTFQPNSILMTYPAVHGVSDWNGAGFGPIGFVTALQWSSNTFFGQVAVRSKPETVIQWAKKLGVGEPTGIDLPGEAAGFIPTPAWKEATLGVQWFPADSVMIAIGQGAVQMTPLQSAVVFAVPANGGYRIRPHLTDSAAQGPPLPLHLKPSTLAVLRQGMRAVVTGGTGPALNVPTIPPAAGKSGTGEDPPRRSHTWFGAFAPYDQPEIVVVAFGENTGGGGGSVAGPMTLQVLEAYFKHNPRPLPPADPQ</sequence>
<evidence type="ECO:0000256" key="3">
    <source>
        <dbReference type="ARBA" id="ARBA00007171"/>
    </source>
</evidence>
<organism evidence="18 19">
    <name type="scientific">Lyngbya confervoides BDU141951</name>
    <dbReference type="NCBI Taxonomy" id="1574623"/>
    <lineage>
        <taxon>Bacteria</taxon>
        <taxon>Bacillati</taxon>
        <taxon>Cyanobacteriota</taxon>
        <taxon>Cyanophyceae</taxon>
        <taxon>Oscillatoriophycideae</taxon>
        <taxon>Oscillatoriales</taxon>
        <taxon>Microcoleaceae</taxon>
        <taxon>Lyngbya</taxon>
    </lineage>
</organism>
<evidence type="ECO:0000256" key="14">
    <source>
        <dbReference type="SAM" id="MobiDB-lite"/>
    </source>
</evidence>
<evidence type="ECO:0000256" key="10">
    <source>
        <dbReference type="ARBA" id="ARBA00022984"/>
    </source>
</evidence>
<dbReference type="InterPro" id="IPR001460">
    <property type="entry name" value="PCN-bd_Tpept"/>
</dbReference>
<dbReference type="GO" id="GO:0009252">
    <property type="term" value="P:peptidoglycan biosynthetic process"/>
    <property type="evidence" value="ECO:0007669"/>
    <property type="project" value="UniProtKB-KW"/>
</dbReference>
<dbReference type="AlphaFoldDB" id="A0ABD4T8T6"/>
<feature type="domain" description="Penicillin-binding protein transpeptidase" evidence="16">
    <location>
        <begin position="293"/>
        <end position="597"/>
    </location>
</feature>
<dbReference type="InterPro" id="IPR005311">
    <property type="entry name" value="PBP_dimer"/>
</dbReference>
<name>A0ABD4T8T6_9CYAN</name>
<dbReference type="SUPFAM" id="SSF56601">
    <property type="entry name" value="beta-lactamase/transpeptidase-like"/>
    <property type="match status" value="1"/>
</dbReference>
<evidence type="ECO:0000256" key="12">
    <source>
        <dbReference type="ARBA" id="ARBA00023136"/>
    </source>
</evidence>
<keyword evidence="12 15" id="KW-0472">Membrane</keyword>
<comment type="subcellular location">
    <subcellularLocation>
        <location evidence="2">Cell membrane</location>
    </subcellularLocation>
    <subcellularLocation>
        <location evidence="1">Membrane</location>
        <topology evidence="1">Single-pass membrane protein</topology>
    </subcellularLocation>
</comment>
<evidence type="ECO:0000256" key="5">
    <source>
        <dbReference type="ARBA" id="ARBA00022519"/>
    </source>
</evidence>
<keyword evidence="10" id="KW-0573">Peptidoglycan synthesis</keyword>
<dbReference type="Proteomes" id="UP000031561">
    <property type="component" value="Unassembled WGS sequence"/>
</dbReference>
<comment type="caution">
    <text evidence="18">The sequence shown here is derived from an EMBL/GenBank/DDBJ whole genome shotgun (WGS) entry which is preliminary data.</text>
</comment>
<keyword evidence="19" id="KW-1185">Reference proteome</keyword>
<keyword evidence="5" id="KW-0997">Cell inner membrane</keyword>
<dbReference type="SUPFAM" id="SSF56519">
    <property type="entry name" value="Penicillin binding protein dimerisation domain"/>
    <property type="match status" value="1"/>
</dbReference>
<keyword evidence="8 18" id="KW-0378">Hydrolase</keyword>
<keyword evidence="4" id="KW-1003">Cell membrane</keyword>
<evidence type="ECO:0000256" key="6">
    <source>
        <dbReference type="ARBA" id="ARBA00022670"/>
    </source>
</evidence>
<dbReference type="InterPro" id="IPR050515">
    <property type="entry name" value="Beta-lactam/transpept"/>
</dbReference>
<dbReference type="InterPro" id="IPR036138">
    <property type="entry name" value="PBP_dimer_sf"/>
</dbReference>
<proteinExistence type="inferred from homology"/>
<keyword evidence="6" id="KW-0645">Protease</keyword>
<evidence type="ECO:0000256" key="11">
    <source>
        <dbReference type="ARBA" id="ARBA00022989"/>
    </source>
</evidence>
<dbReference type="GO" id="GO:0005886">
    <property type="term" value="C:plasma membrane"/>
    <property type="evidence" value="ECO:0007669"/>
    <property type="project" value="UniProtKB-SubCell"/>
</dbReference>
<evidence type="ECO:0000256" key="13">
    <source>
        <dbReference type="ARBA" id="ARBA00023316"/>
    </source>
</evidence>
<evidence type="ECO:0000313" key="18">
    <source>
        <dbReference type="EMBL" id="MCM1984915.1"/>
    </source>
</evidence>
<feature type="transmembrane region" description="Helical" evidence="15">
    <location>
        <begin position="37"/>
        <end position="57"/>
    </location>
</feature>
<keyword evidence="11 15" id="KW-1133">Transmembrane helix</keyword>
<dbReference type="Pfam" id="PF03717">
    <property type="entry name" value="PBP_dimer"/>
    <property type="match status" value="1"/>
</dbReference>
<evidence type="ECO:0000259" key="16">
    <source>
        <dbReference type="Pfam" id="PF00905"/>
    </source>
</evidence>
<dbReference type="PANTHER" id="PTHR30627">
    <property type="entry name" value="PEPTIDOGLYCAN D,D-TRANSPEPTIDASE"/>
    <property type="match status" value="1"/>
</dbReference>
<keyword evidence="7 15" id="KW-0812">Transmembrane</keyword>
<reference evidence="18 19" key="1">
    <citation type="journal article" date="2015" name="Genome Announc.">
        <title>Draft Genome Sequence of Filamentous Marine Cyanobacterium Lyngbya confervoides Strain BDU141951.</title>
        <authorList>
            <person name="Chandrababunaidu M.M."/>
            <person name="Sen D."/>
            <person name="Tripathy S."/>
        </authorList>
    </citation>
    <scope>NUCLEOTIDE SEQUENCE [LARGE SCALE GENOMIC DNA]</scope>
    <source>
        <strain evidence="18 19">BDU141951</strain>
    </source>
</reference>
<evidence type="ECO:0000259" key="17">
    <source>
        <dbReference type="Pfam" id="PF03717"/>
    </source>
</evidence>
<keyword evidence="13" id="KW-0961">Cell wall biogenesis/degradation</keyword>
<dbReference type="InterPro" id="IPR012338">
    <property type="entry name" value="Beta-lactam/transpept-like"/>
</dbReference>
<evidence type="ECO:0000256" key="1">
    <source>
        <dbReference type="ARBA" id="ARBA00004167"/>
    </source>
</evidence>
<feature type="domain" description="Penicillin-binding protein dimerisation" evidence="17">
    <location>
        <begin position="80"/>
        <end position="259"/>
    </location>
</feature>
<evidence type="ECO:0000256" key="8">
    <source>
        <dbReference type="ARBA" id="ARBA00022801"/>
    </source>
</evidence>
<keyword evidence="9" id="KW-0133">Cell shape</keyword>
<dbReference type="GO" id="GO:0071555">
    <property type="term" value="P:cell wall organization"/>
    <property type="evidence" value="ECO:0007669"/>
    <property type="project" value="UniProtKB-KW"/>
</dbReference>
<dbReference type="Gene3D" id="3.40.710.10">
    <property type="entry name" value="DD-peptidase/beta-lactamase superfamily"/>
    <property type="match status" value="1"/>
</dbReference>
<dbReference type="InterPro" id="IPR017790">
    <property type="entry name" value="Penicillin-binding_protein_2"/>
</dbReference>